<gene>
    <name evidence="12" type="ORF">P5673_017236</name>
</gene>
<feature type="transmembrane region" description="Helical" evidence="9">
    <location>
        <begin position="301"/>
        <end position="323"/>
    </location>
</feature>
<evidence type="ECO:0000256" key="4">
    <source>
        <dbReference type="ARBA" id="ARBA00022729"/>
    </source>
</evidence>
<name>A0AAD9QFD4_ACRCE</name>
<dbReference type="PROSITE" id="PS50104">
    <property type="entry name" value="TIR"/>
    <property type="match status" value="1"/>
</dbReference>
<dbReference type="PRINTS" id="PR01537">
    <property type="entry name" value="INTRLKN1R1F"/>
</dbReference>
<dbReference type="GO" id="GO:0038023">
    <property type="term" value="F:signaling receptor activity"/>
    <property type="evidence" value="ECO:0007669"/>
    <property type="project" value="TreeGrafter"/>
</dbReference>
<dbReference type="EMBL" id="JARQWQ010000037">
    <property type="protein sequence ID" value="KAK2560250.1"/>
    <property type="molecule type" value="Genomic_DNA"/>
</dbReference>
<keyword evidence="7" id="KW-0520">NAD</keyword>
<dbReference type="InterPro" id="IPR035897">
    <property type="entry name" value="Toll_tir_struct_dom_sf"/>
</dbReference>
<evidence type="ECO:0000259" key="10">
    <source>
        <dbReference type="PROSITE" id="PS50104"/>
    </source>
</evidence>
<comment type="similarity">
    <text evidence="2">Belongs to the interleukin-1 receptor family.</text>
</comment>
<evidence type="ECO:0000256" key="7">
    <source>
        <dbReference type="ARBA" id="ARBA00023027"/>
    </source>
</evidence>
<keyword evidence="12" id="KW-0675">Receptor</keyword>
<dbReference type="InterPro" id="IPR036179">
    <property type="entry name" value="Ig-like_dom_sf"/>
</dbReference>
<reference evidence="12" key="1">
    <citation type="journal article" date="2023" name="G3 (Bethesda)">
        <title>Whole genome assembly and annotation of the endangered Caribbean coral Acropora cervicornis.</title>
        <authorList>
            <person name="Selwyn J.D."/>
            <person name="Vollmer S.V."/>
        </authorList>
    </citation>
    <scope>NUCLEOTIDE SEQUENCE</scope>
    <source>
        <strain evidence="12">K2</strain>
    </source>
</reference>
<dbReference type="Pfam" id="PF00047">
    <property type="entry name" value="ig"/>
    <property type="match status" value="1"/>
</dbReference>
<dbReference type="GO" id="GO:0007165">
    <property type="term" value="P:signal transduction"/>
    <property type="evidence" value="ECO:0007669"/>
    <property type="project" value="InterPro"/>
</dbReference>
<feature type="domain" description="TIR" evidence="10">
    <location>
        <begin position="346"/>
        <end position="479"/>
    </location>
</feature>
<reference evidence="12" key="2">
    <citation type="journal article" date="2023" name="Science">
        <title>Genomic signatures of disease resistance in endangered staghorn corals.</title>
        <authorList>
            <person name="Vollmer S.V."/>
            <person name="Selwyn J.D."/>
            <person name="Despard B.A."/>
            <person name="Roesel C.L."/>
        </authorList>
    </citation>
    <scope>NUCLEOTIDE SEQUENCE</scope>
    <source>
        <strain evidence="12">K2</strain>
    </source>
</reference>
<dbReference type="SUPFAM" id="SSF48726">
    <property type="entry name" value="Immunoglobulin"/>
    <property type="match status" value="2"/>
</dbReference>
<dbReference type="Pfam" id="PF13676">
    <property type="entry name" value="TIR_2"/>
    <property type="match status" value="1"/>
</dbReference>
<evidence type="ECO:0000256" key="1">
    <source>
        <dbReference type="ARBA" id="ARBA00004370"/>
    </source>
</evidence>
<accession>A0AAD9QFD4</accession>
<evidence type="ECO:0000313" key="12">
    <source>
        <dbReference type="EMBL" id="KAK2560250.1"/>
    </source>
</evidence>
<organism evidence="12 13">
    <name type="scientific">Acropora cervicornis</name>
    <name type="common">Staghorn coral</name>
    <dbReference type="NCBI Taxonomy" id="6130"/>
    <lineage>
        <taxon>Eukaryota</taxon>
        <taxon>Metazoa</taxon>
        <taxon>Cnidaria</taxon>
        <taxon>Anthozoa</taxon>
        <taxon>Hexacorallia</taxon>
        <taxon>Scleractinia</taxon>
        <taxon>Astrocoeniina</taxon>
        <taxon>Acroporidae</taxon>
        <taxon>Acropora</taxon>
    </lineage>
</organism>
<dbReference type="InterPro" id="IPR013151">
    <property type="entry name" value="Immunoglobulin_dom"/>
</dbReference>
<dbReference type="InterPro" id="IPR000157">
    <property type="entry name" value="TIR_dom"/>
</dbReference>
<dbReference type="Proteomes" id="UP001249851">
    <property type="component" value="Unassembled WGS sequence"/>
</dbReference>
<keyword evidence="4" id="KW-0732">Signal</keyword>
<dbReference type="Gene3D" id="3.40.50.10140">
    <property type="entry name" value="Toll/interleukin-1 receptor homology (TIR) domain"/>
    <property type="match status" value="1"/>
</dbReference>
<keyword evidence="6 9" id="KW-1133">Transmembrane helix</keyword>
<proteinExistence type="inferred from homology"/>
<dbReference type="PROSITE" id="PS50835">
    <property type="entry name" value="IG_LIKE"/>
    <property type="match status" value="1"/>
</dbReference>
<keyword evidence="5" id="KW-0378">Hydrolase</keyword>
<dbReference type="InterPro" id="IPR013783">
    <property type="entry name" value="Ig-like_fold"/>
</dbReference>
<dbReference type="SMART" id="SM00255">
    <property type="entry name" value="TIR"/>
    <property type="match status" value="1"/>
</dbReference>
<protein>
    <submittedName>
        <fullName evidence="12">Toll-like receptor 13</fullName>
    </submittedName>
</protein>
<dbReference type="SUPFAM" id="SSF52200">
    <property type="entry name" value="Toll/Interleukin receptor TIR domain"/>
    <property type="match status" value="1"/>
</dbReference>
<dbReference type="Gene3D" id="2.60.40.10">
    <property type="entry name" value="Immunoglobulins"/>
    <property type="match status" value="2"/>
</dbReference>
<evidence type="ECO:0000256" key="6">
    <source>
        <dbReference type="ARBA" id="ARBA00022989"/>
    </source>
</evidence>
<keyword evidence="8 9" id="KW-0472">Membrane</keyword>
<evidence type="ECO:0000256" key="3">
    <source>
        <dbReference type="ARBA" id="ARBA00022692"/>
    </source>
</evidence>
<evidence type="ECO:0000256" key="2">
    <source>
        <dbReference type="ARBA" id="ARBA00009752"/>
    </source>
</evidence>
<dbReference type="GO" id="GO:0016787">
    <property type="term" value="F:hydrolase activity"/>
    <property type="evidence" value="ECO:0007669"/>
    <property type="project" value="UniProtKB-KW"/>
</dbReference>
<evidence type="ECO:0000256" key="8">
    <source>
        <dbReference type="ARBA" id="ARBA00023136"/>
    </source>
</evidence>
<dbReference type="GO" id="GO:0005886">
    <property type="term" value="C:plasma membrane"/>
    <property type="evidence" value="ECO:0007669"/>
    <property type="project" value="TreeGrafter"/>
</dbReference>
<evidence type="ECO:0000313" key="13">
    <source>
        <dbReference type="Proteomes" id="UP001249851"/>
    </source>
</evidence>
<dbReference type="PANTHER" id="PTHR24365">
    <property type="entry name" value="TOLL-LIKE RECEPTOR"/>
    <property type="match status" value="1"/>
</dbReference>
<evidence type="ECO:0000259" key="11">
    <source>
        <dbReference type="PROSITE" id="PS50835"/>
    </source>
</evidence>
<dbReference type="InterPro" id="IPR007110">
    <property type="entry name" value="Ig-like_dom"/>
</dbReference>
<feature type="domain" description="Ig-like" evidence="11">
    <location>
        <begin position="67"/>
        <end position="161"/>
    </location>
</feature>
<keyword evidence="13" id="KW-1185">Reference proteome</keyword>
<sequence length="504" mass="58424">MGTDTYFVTPFKIRELKIRDRERRRVRDLCWRDLLVESYWGGSGIRMSGVNNRKFERSYSVNLIKWPSNTESPILALEGKNILLECFCNKDGCNEVTAGSYWRYNNAPLLESSRIKSGRKVTERHMSMKIEIRNVSRIDAGEYLCGINTSKGFAESKREIVVLNKDTLLLRVSAAREVEADLYSSTFLKCRTIFPSVLRYRPKTFWIYNNTLITKASKGYKIKDDYARESLGKSNFSFPFDLIIPNVTSDEYGQYTCGVEYTVGQEKVKLVENVNLASIKKHEELKDHRQPIEDKQEETPVVAISSITAGGIIVGFVVAYFAYRMCRSKRNTDEPFFEAAVDGQQFRYDVFVTFSSHDLNWVKKELIPLVEKHKLNYCIHDRDFEIGKPVVDNMAQSVYTSRKILAVMSQNYLSSKFCRGELEMALYRSTERGDSSVIVMRIDDVDLSKLPKALRNRTFLDYNDFTERKNWEERLIKHLKPPSFDKYSSENSEKSYTLLKNIEA</sequence>
<keyword evidence="3 9" id="KW-0812">Transmembrane</keyword>
<comment type="caution">
    <text evidence="12">The sequence shown here is derived from an EMBL/GenBank/DDBJ whole genome shotgun (WGS) entry which is preliminary data.</text>
</comment>
<evidence type="ECO:0000256" key="5">
    <source>
        <dbReference type="ARBA" id="ARBA00022801"/>
    </source>
</evidence>
<evidence type="ECO:0000256" key="9">
    <source>
        <dbReference type="SAM" id="Phobius"/>
    </source>
</evidence>
<dbReference type="PANTHER" id="PTHR24365:SF530">
    <property type="entry name" value="MSTPROX-RELATED"/>
    <property type="match status" value="1"/>
</dbReference>
<dbReference type="SMART" id="SM00409">
    <property type="entry name" value="IG"/>
    <property type="match status" value="2"/>
</dbReference>
<dbReference type="InterPro" id="IPR003599">
    <property type="entry name" value="Ig_sub"/>
</dbReference>
<dbReference type="AlphaFoldDB" id="A0AAD9QFD4"/>
<comment type="subcellular location">
    <subcellularLocation>
        <location evidence="1">Membrane</location>
    </subcellularLocation>
</comment>